<dbReference type="InterPro" id="IPR029033">
    <property type="entry name" value="His_PPase_superfam"/>
</dbReference>
<evidence type="ECO:0000256" key="4">
    <source>
        <dbReference type="ARBA" id="ARBA00013040"/>
    </source>
</evidence>
<evidence type="ECO:0000313" key="15">
    <source>
        <dbReference type="Proteomes" id="UP001627154"/>
    </source>
</evidence>
<comment type="catalytic activity">
    <reaction evidence="13">
        <text>(2R)-2,3-bisphosphoglycerate + H2O = (2R)-2-phosphoglycerate + phosphate</text>
        <dbReference type="Rhea" id="RHEA:27381"/>
        <dbReference type="ChEBI" id="CHEBI:15377"/>
        <dbReference type="ChEBI" id="CHEBI:43474"/>
        <dbReference type="ChEBI" id="CHEBI:58248"/>
        <dbReference type="ChEBI" id="CHEBI:58289"/>
        <dbReference type="EC" id="3.1.3.80"/>
    </reaction>
    <physiologicalReaction direction="left-to-right" evidence="13">
        <dbReference type="Rhea" id="RHEA:27382"/>
    </physiologicalReaction>
</comment>
<comment type="subcellular location">
    <subcellularLocation>
        <location evidence="1">Membrane</location>
    </subcellularLocation>
</comment>
<comment type="catalytic activity">
    <reaction evidence="11">
        <text>1D-myo-inositol 1,2,4,5,6-pentakisphosphate + H2O = 1D-myo-inositol 1,2,5,6-tetrakisphosphate + phosphate</text>
        <dbReference type="Rhea" id="RHEA:77115"/>
        <dbReference type="ChEBI" id="CHEBI:15377"/>
        <dbReference type="ChEBI" id="CHEBI:43474"/>
        <dbReference type="ChEBI" id="CHEBI:57798"/>
        <dbReference type="ChEBI" id="CHEBI:195535"/>
        <dbReference type="EC" id="3.1.3.62"/>
    </reaction>
    <physiologicalReaction direction="left-to-right" evidence="11">
        <dbReference type="Rhea" id="RHEA:77116"/>
    </physiologicalReaction>
</comment>
<comment type="catalytic activity">
    <reaction evidence="10">
        <text>1D-myo-inositol 1,2,5,6-tetrakisphosphate + H2O = 1D-myo-inositol 1,2,6-trisphosphate + phosphate</text>
        <dbReference type="Rhea" id="RHEA:77119"/>
        <dbReference type="ChEBI" id="CHEBI:15377"/>
        <dbReference type="ChEBI" id="CHEBI:43474"/>
        <dbReference type="ChEBI" id="CHEBI:195535"/>
        <dbReference type="ChEBI" id="CHEBI:195537"/>
        <dbReference type="EC" id="3.1.3.62"/>
    </reaction>
    <physiologicalReaction direction="left-to-right" evidence="10">
        <dbReference type="Rhea" id="RHEA:77120"/>
    </physiologicalReaction>
</comment>
<evidence type="ECO:0000256" key="1">
    <source>
        <dbReference type="ARBA" id="ARBA00004370"/>
    </source>
</evidence>
<accession>A0ABD2W941</accession>
<dbReference type="InterPro" id="IPR000560">
    <property type="entry name" value="His_Pase_clade-2"/>
</dbReference>
<reference evidence="14 15" key="1">
    <citation type="journal article" date="2024" name="bioRxiv">
        <title>A reference genome for Trichogramma kaykai: A tiny desert-dwelling parasitoid wasp with competing sex-ratio distorters.</title>
        <authorList>
            <person name="Culotta J."/>
            <person name="Lindsey A.R."/>
        </authorList>
    </citation>
    <scope>NUCLEOTIDE SEQUENCE [LARGE SCALE GENOMIC DNA]</scope>
    <source>
        <strain evidence="14 15">KSX58</strain>
    </source>
</reference>
<evidence type="ECO:0000256" key="11">
    <source>
        <dbReference type="ARBA" id="ARBA00043671"/>
    </source>
</evidence>
<dbReference type="EMBL" id="JBJJXI010000123">
    <property type="protein sequence ID" value="KAL3389403.1"/>
    <property type="molecule type" value="Genomic_DNA"/>
</dbReference>
<dbReference type="AlphaFoldDB" id="A0ABD2W941"/>
<comment type="caution">
    <text evidence="14">The sequence shown here is derived from an EMBL/GenBank/DDBJ whole genome shotgun (WGS) entry which is preliminary data.</text>
</comment>
<evidence type="ECO:0000313" key="14">
    <source>
        <dbReference type="EMBL" id="KAL3389403.1"/>
    </source>
</evidence>
<dbReference type="EC" id="3.1.3.80" evidence="3"/>
<evidence type="ECO:0000256" key="8">
    <source>
        <dbReference type="ARBA" id="ARBA00023136"/>
    </source>
</evidence>
<comment type="similarity">
    <text evidence="2">Belongs to the histidine acid phosphatase family. MINPP1 subfamily.</text>
</comment>
<dbReference type="Pfam" id="PF00328">
    <property type="entry name" value="His_Phos_2"/>
    <property type="match status" value="1"/>
</dbReference>
<keyword evidence="8" id="KW-0472">Membrane</keyword>
<evidence type="ECO:0000256" key="3">
    <source>
        <dbReference type="ARBA" id="ARBA00012976"/>
    </source>
</evidence>
<evidence type="ECO:0000256" key="10">
    <source>
        <dbReference type="ARBA" id="ARBA00043668"/>
    </source>
</evidence>
<evidence type="ECO:0000256" key="6">
    <source>
        <dbReference type="ARBA" id="ARBA00022729"/>
    </source>
</evidence>
<evidence type="ECO:0000256" key="12">
    <source>
        <dbReference type="ARBA" id="ARBA00043691"/>
    </source>
</evidence>
<organism evidence="14 15">
    <name type="scientific">Trichogramma kaykai</name>
    <dbReference type="NCBI Taxonomy" id="54128"/>
    <lineage>
        <taxon>Eukaryota</taxon>
        <taxon>Metazoa</taxon>
        <taxon>Ecdysozoa</taxon>
        <taxon>Arthropoda</taxon>
        <taxon>Hexapoda</taxon>
        <taxon>Insecta</taxon>
        <taxon>Pterygota</taxon>
        <taxon>Neoptera</taxon>
        <taxon>Endopterygota</taxon>
        <taxon>Hymenoptera</taxon>
        <taxon>Apocrita</taxon>
        <taxon>Proctotrupomorpha</taxon>
        <taxon>Chalcidoidea</taxon>
        <taxon>Trichogrammatidae</taxon>
        <taxon>Trichogramma</taxon>
    </lineage>
</organism>
<gene>
    <name evidence="14" type="ORF">TKK_015629</name>
</gene>
<keyword evidence="7" id="KW-0378">Hydrolase</keyword>
<dbReference type="PANTHER" id="PTHR20963">
    <property type="entry name" value="MULTIPLE INOSITOL POLYPHOSPHATE PHOSPHATASE-RELATED"/>
    <property type="match status" value="1"/>
</dbReference>
<keyword evidence="6" id="KW-0732">Signal</keyword>
<evidence type="ECO:0000256" key="9">
    <source>
        <dbReference type="ARBA" id="ARBA00031642"/>
    </source>
</evidence>
<dbReference type="GO" id="GO:0034417">
    <property type="term" value="F:bisphosphoglycerate 3-phosphatase activity"/>
    <property type="evidence" value="ECO:0007669"/>
    <property type="project" value="UniProtKB-EC"/>
</dbReference>
<dbReference type="EC" id="3.1.3.62" evidence="4"/>
<dbReference type="CDD" id="cd07061">
    <property type="entry name" value="HP_HAP_like"/>
    <property type="match status" value="1"/>
</dbReference>
<dbReference type="GO" id="GO:0016020">
    <property type="term" value="C:membrane"/>
    <property type="evidence" value="ECO:0007669"/>
    <property type="project" value="UniProtKB-SubCell"/>
</dbReference>
<sequence>MRKFHKLLGFRDTIVKNHERGDGKLCSSDIEKFRLWRLDPGMTEAASDNLVPQGYIELRSIAQRLGHAFPELLHVPHYDEKEFLAHKNCPAWTASTIARKNTECDQFTQGPEMQILFREVSERLGFRINETTLGIDEIKLMYDMCRYESAWYPARESIWCIPFNRTELEILEFRQDLDYYYFAGPGRDLSSKMGCKTLADMFEHFRRLEDKKSSTSQVKGVFYFAHTLTIQHLLSAMGIGVDSPPVTAKDYPSTNRNYRTSLNGPFATNINAVFYRFVAQVNR</sequence>
<dbReference type="Proteomes" id="UP001627154">
    <property type="component" value="Unassembled WGS sequence"/>
</dbReference>
<dbReference type="PANTHER" id="PTHR20963:SF8">
    <property type="entry name" value="MULTIPLE INOSITOL POLYPHOSPHATE PHOSPHATASE 1"/>
    <property type="match status" value="1"/>
</dbReference>
<evidence type="ECO:0000256" key="2">
    <source>
        <dbReference type="ARBA" id="ARBA00008422"/>
    </source>
</evidence>
<dbReference type="SUPFAM" id="SSF53254">
    <property type="entry name" value="Phosphoglycerate mutase-like"/>
    <property type="match status" value="1"/>
</dbReference>
<protein>
    <recommendedName>
        <fullName evidence="5">Multiple inositol polyphosphate phosphatase 1</fullName>
        <ecNumber evidence="4">3.1.3.62</ecNumber>
        <ecNumber evidence="3">3.1.3.80</ecNumber>
    </recommendedName>
    <alternativeName>
        <fullName evidence="9">2,3-bisphosphoglycerate 3-phosphatase</fullName>
    </alternativeName>
</protein>
<name>A0ABD2W941_9HYME</name>
<evidence type="ECO:0000256" key="7">
    <source>
        <dbReference type="ARBA" id="ARBA00022801"/>
    </source>
</evidence>
<keyword evidence="15" id="KW-1185">Reference proteome</keyword>
<proteinExistence type="inferred from homology"/>
<comment type="catalytic activity">
    <reaction evidence="12">
        <text>1D-myo-inositol hexakisphosphate + H2O = 1D-myo-inositol 1,2,4,5,6-pentakisphosphate + phosphate</text>
        <dbReference type="Rhea" id="RHEA:16989"/>
        <dbReference type="ChEBI" id="CHEBI:15377"/>
        <dbReference type="ChEBI" id="CHEBI:43474"/>
        <dbReference type="ChEBI" id="CHEBI:57798"/>
        <dbReference type="ChEBI" id="CHEBI:58130"/>
        <dbReference type="EC" id="3.1.3.62"/>
    </reaction>
    <physiologicalReaction direction="left-to-right" evidence="12">
        <dbReference type="Rhea" id="RHEA:16990"/>
    </physiologicalReaction>
</comment>
<evidence type="ECO:0000256" key="5">
    <source>
        <dbReference type="ARBA" id="ARBA00018097"/>
    </source>
</evidence>
<evidence type="ECO:0000256" key="13">
    <source>
        <dbReference type="ARBA" id="ARBA00043832"/>
    </source>
</evidence>
<dbReference type="Gene3D" id="3.40.50.1240">
    <property type="entry name" value="Phosphoglycerate mutase-like"/>
    <property type="match status" value="1"/>
</dbReference>